<accession>A0A5B8VIM8</accession>
<keyword evidence="1" id="KW-0732">Signal</keyword>
<feature type="chain" id="PRO_5022785120" evidence="1">
    <location>
        <begin position="29"/>
        <end position="301"/>
    </location>
</feature>
<gene>
    <name evidence="2" type="ORF">FSB73_02925</name>
</gene>
<dbReference type="KEGG" id="agi:FSB73_02925"/>
<evidence type="ECO:0000313" key="3">
    <source>
        <dbReference type="Proteomes" id="UP000321291"/>
    </source>
</evidence>
<dbReference type="Pfam" id="PF14391">
    <property type="entry name" value="DUF4421"/>
    <property type="match status" value="1"/>
</dbReference>
<feature type="signal peptide" evidence="1">
    <location>
        <begin position="1"/>
        <end position="28"/>
    </location>
</feature>
<name>A0A5B8VIM8_9BACT</name>
<organism evidence="2 3">
    <name type="scientific">Arachidicoccus ginsenosidivorans</name>
    <dbReference type="NCBI Taxonomy" id="496057"/>
    <lineage>
        <taxon>Bacteria</taxon>
        <taxon>Pseudomonadati</taxon>
        <taxon>Bacteroidota</taxon>
        <taxon>Chitinophagia</taxon>
        <taxon>Chitinophagales</taxon>
        <taxon>Chitinophagaceae</taxon>
        <taxon>Arachidicoccus</taxon>
    </lineage>
</organism>
<protein>
    <submittedName>
        <fullName evidence="2">DUF4421 domain-containing protein</fullName>
    </submittedName>
</protein>
<sequence>MKNKTSWWRQPRILLCSLLWIALSQVHAQPPQTQQFEQAQGQEQSRFWRLLGRSHDQRDASYIKTYDRDITGRIYYTRENTGLSLRAPDQPSFDYKPNNSKGLGLGLSYRYLTLNASFKLLGTDKDKGKTHSLSLQTSLYKEQWVYDFVYQHFKGMYLSPKDVLSSVGNNYYLRPDVKSTLVGGDFWRILNSDRFSYRSVMTQNEWQVKSAGTLLLGGELYYGNSKADSALVPAAISQNYPQAGVDNIRFFRIGAGIGYAYTYVFKKNFFVSGGLTTILDYATTREYQGAILTGKTPFLLI</sequence>
<proteinExistence type="predicted"/>
<dbReference type="RefSeq" id="WP_146780052.1">
    <property type="nucleotide sequence ID" value="NZ_CP042434.1"/>
</dbReference>
<dbReference type="InterPro" id="IPR025535">
    <property type="entry name" value="DUF4421"/>
</dbReference>
<evidence type="ECO:0000256" key="1">
    <source>
        <dbReference type="SAM" id="SignalP"/>
    </source>
</evidence>
<dbReference type="AlphaFoldDB" id="A0A5B8VIM8"/>
<dbReference type="EMBL" id="CP042434">
    <property type="protein sequence ID" value="QEC70792.1"/>
    <property type="molecule type" value="Genomic_DNA"/>
</dbReference>
<keyword evidence="3" id="KW-1185">Reference proteome</keyword>
<dbReference type="Proteomes" id="UP000321291">
    <property type="component" value="Chromosome"/>
</dbReference>
<reference evidence="2 3" key="1">
    <citation type="journal article" date="2017" name="Int. J. Syst. Evol. Microbiol.">
        <title>Arachidicoccus ginsenosidivorans sp. nov., with ginsenoside-converting activity isolated from ginseng cultivating soil.</title>
        <authorList>
            <person name="Siddiqi M.Z."/>
            <person name="Aslam Z."/>
            <person name="Im W.T."/>
        </authorList>
    </citation>
    <scope>NUCLEOTIDE SEQUENCE [LARGE SCALE GENOMIC DNA]</scope>
    <source>
        <strain evidence="2 3">Gsoil 809</strain>
    </source>
</reference>
<dbReference type="OrthoDB" id="669053at2"/>
<evidence type="ECO:0000313" key="2">
    <source>
        <dbReference type="EMBL" id="QEC70792.1"/>
    </source>
</evidence>